<evidence type="ECO:0000313" key="1">
    <source>
        <dbReference type="EMBL" id="MBT9314481.1"/>
    </source>
</evidence>
<reference evidence="1" key="1">
    <citation type="submission" date="2020-11" db="EMBL/GenBank/DDBJ databases">
        <authorList>
            <person name="Konstantinou D."/>
            <person name="Gkelis S."/>
            <person name="Popin R."/>
            <person name="Fewer D."/>
            <person name="Sivonen K."/>
        </authorList>
    </citation>
    <scope>NUCLEOTIDE SEQUENCE</scope>
    <source>
        <strain evidence="1">TAU-MAC 1115</strain>
    </source>
</reference>
<sequence length="160" mass="17680">MSNAFPIPALSLTENPPVGCYFMVTFLIGGFLPNLLDIRFQSVSGISSTMETTEIREGGENLFSLKLPTRMTYGNLVLTRGMVVGSPLNVEFNLAMSTMSFQPGNVLVMLLNAKDTPVASWLFQETFPVQWSVSDLNADQSAIMIDSMELNYARLQSLRI</sequence>
<dbReference type="RefSeq" id="WP_215607549.1">
    <property type="nucleotide sequence ID" value="NZ_JADOES010000004.1"/>
</dbReference>
<name>A0A947DEM1_9CYAN</name>
<reference evidence="1" key="2">
    <citation type="journal article" date="2021" name="Mar. Drugs">
        <title>Genome Reduction and Secondary Metabolism of the Marine Sponge-Associated Cyanobacterium Leptothoe.</title>
        <authorList>
            <person name="Konstantinou D."/>
            <person name="Popin R.V."/>
            <person name="Fewer D.P."/>
            <person name="Sivonen K."/>
            <person name="Gkelis S."/>
        </authorList>
    </citation>
    <scope>NUCLEOTIDE SEQUENCE</scope>
    <source>
        <strain evidence="1">TAU-MAC 1115</strain>
    </source>
</reference>
<dbReference type="GO" id="GO:0005198">
    <property type="term" value="F:structural molecule activity"/>
    <property type="evidence" value="ECO:0007669"/>
    <property type="project" value="InterPro"/>
</dbReference>
<keyword evidence="2" id="KW-1185">Reference proteome</keyword>
<dbReference type="Pfam" id="PF06841">
    <property type="entry name" value="Phage_T4_gp19"/>
    <property type="match status" value="1"/>
</dbReference>
<comment type="caution">
    <text evidence="1">The sequence shown here is derived from an EMBL/GenBank/DDBJ whole genome shotgun (WGS) entry which is preliminary data.</text>
</comment>
<gene>
    <name evidence="1" type="ORF">IXB50_03480</name>
</gene>
<dbReference type="PANTHER" id="PTHR38009">
    <property type="entry name" value="CONSERVED HYPOTHETICAL PHAGE TAIL PROTEIN"/>
    <property type="match status" value="1"/>
</dbReference>
<proteinExistence type="predicted"/>
<dbReference type="InterPro" id="IPR010667">
    <property type="entry name" value="Phage_T4_Gp19"/>
</dbReference>
<dbReference type="Proteomes" id="UP000717364">
    <property type="component" value="Unassembled WGS sequence"/>
</dbReference>
<dbReference type="PANTHER" id="PTHR38009:SF1">
    <property type="entry name" value="CONSERVED HYPOTHETICAL PHAGE TAIL PROTEIN"/>
    <property type="match status" value="1"/>
</dbReference>
<protein>
    <submittedName>
        <fullName evidence="1">Phage tail protein</fullName>
    </submittedName>
</protein>
<organism evidence="1 2">
    <name type="scientific">Leptothoe spongobia TAU-MAC 1115</name>
    <dbReference type="NCBI Taxonomy" id="1967444"/>
    <lineage>
        <taxon>Bacteria</taxon>
        <taxon>Bacillati</taxon>
        <taxon>Cyanobacteriota</taxon>
        <taxon>Cyanophyceae</taxon>
        <taxon>Nodosilineales</taxon>
        <taxon>Cymatolegaceae</taxon>
        <taxon>Leptothoe</taxon>
        <taxon>Leptothoe spongobia</taxon>
    </lineage>
</organism>
<evidence type="ECO:0000313" key="2">
    <source>
        <dbReference type="Proteomes" id="UP000717364"/>
    </source>
</evidence>
<dbReference type="InterPro" id="IPR011747">
    <property type="entry name" value="CHP02241"/>
</dbReference>
<accession>A0A947DEM1</accession>
<dbReference type="EMBL" id="JADOES010000004">
    <property type="protein sequence ID" value="MBT9314481.1"/>
    <property type="molecule type" value="Genomic_DNA"/>
</dbReference>
<dbReference type="AlphaFoldDB" id="A0A947DEM1"/>
<dbReference type="NCBIfam" id="TIGR02241">
    <property type="entry name" value="conserved hypothetical phage tail region protein"/>
    <property type="match status" value="1"/>
</dbReference>